<evidence type="ECO:0000256" key="2">
    <source>
        <dbReference type="ARBA" id="ARBA00004173"/>
    </source>
</evidence>
<reference evidence="13" key="1">
    <citation type="submission" date="2018-11" db="EMBL/GenBank/DDBJ databases">
        <authorList>
            <person name="Grassa J C."/>
        </authorList>
    </citation>
    <scope>NUCLEOTIDE SEQUENCE [LARGE SCALE GENOMIC DNA]</scope>
</reference>
<comment type="subcellular location">
    <subcellularLocation>
        <location evidence="2">Mitochondrion</location>
    </subcellularLocation>
    <subcellularLocation>
        <location evidence="1">Nucleus</location>
    </subcellularLocation>
</comment>
<evidence type="ECO:0000256" key="10">
    <source>
        <dbReference type="ARBA" id="ARBA00035180"/>
    </source>
</evidence>
<feature type="region of interest" description="Disordered" evidence="11">
    <location>
        <begin position="131"/>
        <end position="165"/>
    </location>
</feature>
<feature type="domain" description="Sas10 C-terminal" evidence="12">
    <location>
        <begin position="684"/>
        <end position="756"/>
    </location>
</feature>
<feature type="compositionally biased region" description="Acidic residues" evidence="11">
    <location>
        <begin position="628"/>
        <end position="649"/>
    </location>
</feature>
<evidence type="ECO:0000256" key="9">
    <source>
        <dbReference type="ARBA" id="ARBA00023274"/>
    </source>
</evidence>
<evidence type="ECO:0000256" key="3">
    <source>
        <dbReference type="ARBA" id="ARBA00005557"/>
    </source>
</evidence>
<evidence type="ECO:0000256" key="11">
    <source>
        <dbReference type="SAM" id="MobiDB-lite"/>
    </source>
</evidence>
<dbReference type="PANTHER" id="PTHR13237">
    <property type="entry name" value="SOMETHING ABOUT SILENCING PROTEIN 10-RELATED"/>
    <property type="match status" value="1"/>
</dbReference>
<evidence type="ECO:0000259" key="12">
    <source>
        <dbReference type="Pfam" id="PF09368"/>
    </source>
</evidence>
<protein>
    <recommendedName>
        <fullName evidence="10">Large ribosomal subunit protein mL53</fullName>
    </recommendedName>
</protein>
<keyword evidence="9" id="KW-0687">Ribonucleoprotein</keyword>
<dbReference type="EMBL" id="UZAU01000244">
    <property type="status" value="NOT_ANNOTATED_CDS"/>
    <property type="molecule type" value="Genomic_DNA"/>
</dbReference>
<dbReference type="OMA" id="EEYIRPQ"/>
<evidence type="ECO:0000256" key="1">
    <source>
        <dbReference type="ARBA" id="ARBA00004123"/>
    </source>
</evidence>
<sequence length="758" mass="85355">MLKFLSKVRIEFNALDPRTASCLEFLAQCNARKAKESNPACQLLVKRRTDDEPPKIAVTFVNGVEEVFDATSTPAQNIRNMILEKGQHLETEQMFREAGESWPVIIPEEEINQYFPGTKRDLVSLDVNKDMEDSDDDEELPVFDFEDGDVDKDESDEDEDEDDIKDTGFAAKMAKQQKYLQEKFGGVEDDMHGDDEDEDDEQKAVWGGRKDIYYDADNVDFEIRSSDDESPAEEEAEVIRLQKENAKSMSMADFGVEDSSEDDSDRELTLEEISVKGKTTKKSSLKTKGAENTGTDYEEVKKDLSALSKEELMDVLFSSAPELVGLLSELNDATDQLENKVDPLLNKVKNGEIMLEGGVRYLELKKLLLLSYCQAITFYLILKSEGQPVRDHPVLARLVEIRSLLDKTKQLDENLPAELEEILNKSKMVKSVVKLGKENGIASDSVAKDHVSSLATTDIQEAAEPNKKVDSVMVDLIKDSEKKSEKRKRQDEQVGLESMKMLKVRADLEEKLKQKGIFSSTTPKLDKAQKRQKPLNRKLETYDDFDDDTGNAQVAAQGLTNGRAGSLSSLKFAQLLAANKSKVVSGDDDLPKRDDIGERRRRHEVNVLQRAGIETEDDGGDEIGAVETDGDDVEMDEEGESEEGSEDEFYNQVKQQREAKLAAKAQIYSRDSTLQVASLPETVDGKRHISYQIQKNRGLTRQRNKKLKNPRKKYKEKHKKAVKNRQGQVRDVKTPKSRYPGEISGINASISRSVRLKS</sequence>
<evidence type="ECO:0000313" key="14">
    <source>
        <dbReference type="Proteomes" id="UP000596661"/>
    </source>
</evidence>
<dbReference type="Gene3D" id="3.40.30.10">
    <property type="entry name" value="Glutaredoxin"/>
    <property type="match status" value="1"/>
</dbReference>
<evidence type="ECO:0000256" key="7">
    <source>
        <dbReference type="ARBA" id="ARBA00023128"/>
    </source>
</evidence>
<dbReference type="EnsemblPlants" id="evm.model.02.3251">
    <property type="protein sequence ID" value="cds.evm.model.02.3251"/>
    <property type="gene ID" value="evm.TU.02.3251"/>
</dbReference>
<keyword evidence="7" id="KW-0496">Mitochondrion</keyword>
<dbReference type="Gramene" id="evm.model.02.3251">
    <property type="protein sequence ID" value="cds.evm.model.02.3251"/>
    <property type="gene ID" value="evm.TU.02.3251"/>
</dbReference>
<dbReference type="Pfam" id="PF09368">
    <property type="entry name" value="Sas10"/>
    <property type="match status" value="1"/>
</dbReference>
<feature type="compositionally biased region" description="Basic residues" evidence="11">
    <location>
        <begin position="698"/>
        <end position="723"/>
    </location>
</feature>
<dbReference type="InterPro" id="IPR019716">
    <property type="entry name" value="Ribosomal_mL53"/>
</dbReference>
<dbReference type="AlphaFoldDB" id="A0A803P0H9"/>
<reference evidence="13" key="2">
    <citation type="submission" date="2021-03" db="UniProtKB">
        <authorList>
            <consortium name="EnsemblPlants"/>
        </authorList>
    </citation>
    <scope>IDENTIFICATION</scope>
</reference>
<proteinExistence type="inferred from homology"/>
<feature type="region of interest" description="Disordered" evidence="11">
    <location>
        <begin position="584"/>
        <end position="652"/>
    </location>
</feature>
<evidence type="ECO:0000256" key="6">
    <source>
        <dbReference type="ARBA" id="ARBA00022980"/>
    </source>
</evidence>
<dbReference type="GO" id="GO:0000462">
    <property type="term" value="P:maturation of SSU-rRNA from tricistronic rRNA transcript (SSU-rRNA, 5.8S rRNA, LSU-rRNA)"/>
    <property type="evidence" value="ECO:0007669"/>
    <property type="project" value="TreeGrafter"/>
</dbReference>
<feature type="region of interest" description="Disordered" evidence="11">
    <location>
        <begin position="185"/>
        <end position="208"/>
    </location>
</feature>
<evidence type="ECO:0000313" key="13">
    <source>
        <dbReference type="EnsemblPlants" id="cds.evm.model.02.3251"/>
    </source>
</evidence>
<name>A0A803P0H9_CANSA</name>
<dbReference type="PANTHER" id="PTHR13237:SF8">
    <property type="entry name" value="SOMETHING ABOUT SILENCING PROTEIN 10"/>
    <property type="match status" value="1"/>
</dbReference>
<evidence type="ECO:0000256" key="5">
    <source>
        <dbReference type="ARBA" id="ARBA00022553"/>
    </source>
</evidence>
<organism evidence="13 14">
    <name type="scientific">Cannabis sativa</name>
    <name type="common">Hemp</name>
    <name type="synonym">Marijuana</name>
    <dbReference type="NCBI Taxonomy" id="3483"/>
    <lineage>
        <taxon>Eukaryota</taxon>
        <taxon>Viridiplantae</taxon>
        <taxon>Streptophyta</taxon>
        <taxon>Embryophyta</taxon>
        <taxon>Tracheophyta</taxon>
        <taxon>Spermatophyta</taxon>
        <taxon>Magnoliopsida</taxon>
        <taxon>eudicotyledons</taxon>
        <taxon>Gunneridae</taxon>
        <taxon>Pentapetalae</taxon>
        <taxon>rosids</taxon>
        <taxon>fabids</taxon>
        <taxon>Rosales</taxon>
        <taxon>Cannabaceae</taxon>
        <taxon>Cannabis</taxon>
    </lineage>
</organism>
<feature type="compositionally biased region" description="Acidic residues" evidence="11">
    <location>
        <begin position="191"/>
        <end position="201"/>
    </location>
</feature>
<dbReference type="InterPro" id="IPR018972">
    <property type="entry name" value="Sas10_C_dom"/>
</dbReference>
<comment type="similarity">
    <text evidence="3">Belongs to the mitochondrion-specific ribosomal protein mL53 family.</text>
</comment>
<feature type="region of interest" description="Disordered" evidence="11">
    <location>
        <begin position="691"/>
        <end position="745"/>
    </location>
</feature>
<dbReference type="Pfam" id="PF10780">
    <property type="entry name" value="MRP_L53"/>
    <property type="match status" value="1"/>
</dbReference>
<dbReference type="GO" id="GO:0005739">
    <property type="term" value="C:mitochondrion"/>
    <property type="evidence" value="ECO:0007669"/>
    <property type="project" value="UniProtKB-SubCell"/>
</dbReference>
<evidence type="ECO:0000256" key="4">
    <source>
        <dbReference type="ARBA" id="ARBA00010979"/>
    </source>
</evidence>
<accession>A0A803P0H9</accession>
<evidence type="ECO:0000256" key="8">
    <source>
        <dbReference type="ARBA" id="ARBA00023242"/>
    </source>
</evidence>
<keyword evidence="6" id="KW-0689">Ribosomal protein</keyword>
<dbReference type="InterPro" id="IPR007146">
    <property type="entry name" value="Sas10/Utp3/C1D"/>
</dbReference>
<comment type="similarity">
    <text evidence="4">Belongs to the SAS10 family.</text>
</comment>
<dbReference type="Pfam" id="PF04000">
    <property type="entry name" value="Sas10_Utp3"/>
    <property type="match status" value="1"/>
</dbReference>
<feature type="compositionally biased region" description="Basic and acidic residues" evidence="11">
    <location>
        <begin position="589"/>
        <end position="598"/>
    </location>
</feature>
<dbReference type="GO" id="GO:0032040">
    <property type="term" value="C:small-subunit processome"/>
    <property type="evidence" value="ECO:0007669"/>
    <property type="project" value="TreeGrafter"/>
</dbReference>
<keyword evidence="14" id="KW-1185">Reference proteome</keyword>
<keyword evidence="5" id="KW-0597">Phosphoprotein</keyword>
<dbReference type="Proteomes" id="UP000596661">
    <property type="component" value="Chromosome 2"/>
</dbReference>
<feature type="compositionally biased region" description="Acidic residues" evidence="11">
    <location>
        <begin position="132"/>
        <end position="164"/>
    </location>
</feature>
<dbReference type="GO" id="GO:0005840">
    <property type="term" value="C:ribosome"/>
    <property type="evidence" value="ECO:0007669"/>
    <property type="project" value="UniProtKB-KW"/>
</dbReference>
<keyword evidence="8" id="KW-0539">Nucleus</keyword>